<keyword evidence="3" id="KW-1185">Reference proteome</keyword>
<protein>
    <submittedName>
        <fullName evidence="2">Uncharacterized protein</fullName>
    </submittedName>
</protein>
<accession>A0A137NT13</accession>
<evidence type="ECO:0000313" key="2">
    <source>
        <dbReference type="EMBL" id="KXN65876.1"/>
    </source>
</evidence>
<reference evidence="2 3" key="1">
    <citation type="journal article" date="2015" name="Genome Biol. Evol.">
        <title>Phylogenomic analyses indicate that early fungi evolved digesting cell walls of algal ancestors of land plants.</title>
        <authorList>
            <person name="Chang Y."/>
            <person name="Wang S."/>
            <person name="Sekimoto S."/>
            <person name="Aerts A.L."/>
            <person name="Choi C."/>
            <person name="Clum A."/>
            <person name="LaButti K.M."/>
            <person name="Lindquist E.A."/>
            <person name="Yee Ngan C."/>
            <person name="Ohm R.A."/>
            <person name="Salamov A.A."/>
            <person name="Grigoriev I.V."/>
            <person name="Spatafora J.W."/>
            <person name="Berbee M.L."/>
        </authorList>
    </citation>
    <scope>NUCLEOTIDE SEQUENCE [LARGE SCALE GENOMIC DNA]</scope>
    <source>
        <strain evidence="2 3">NRRL 28638</strain>
    </source>
</reference>
<proteinExistence type="predicted"/>
<sequence>MGSTLAWALIRLSFALIKPGFSIYQKIKARNLTKEDSQKEFPLIDIIKTVALFAIFGGKTEIYLILYDDLIFPTLTKYEAQIFTQVNEVKGYINQNVSERILNILQFLADTTEAVIRNLVLLSLGKREGERREEDSGPTSFQDTEIVQKLGKWYDTFNNIVYSKNGNSSPQQQPNVSSRAGGSKEE</sequence>
<dbReference type="Proteomes" id="UP000070444">
    <property type="component" value="Unassembled WGS sequence"/>
</dbReference>
<feature type="compositionally biased region" description="Low complexity" evidence="1">
    <location>
        <begin position="164"/>
        <end position="178"/>
    </location>
</feature>
<evidence type="ECO:0000256" key="1">
    <source>
        <dbReference type="SAM" id="MobiDB-lite"/>
    </source>
</evidence>
<gene>
    <name evidence="2" type="ORF">CONCODRAFT_80660</name>
</gene>
<dbReference type="AlphaFoldDB" id="A0A137NT13"/>
<evidence type="ECO:0000313" key="3">
    <source>
        <dbReference type="Proteomes" id="UP000070444"/>
    </source>
</evidence>
<feature type="region of interest" description="Disordered" evidence="1">
    <location>
        <begin position="164"/>
        <end position="186"/>
    </location>
</feature>
<organism evidence="2 3">
    <name type="scientific">Conidiobolus coronatus (strain ATCC 28846 / CBS 209.66 / NRRL 28638)</name>
    <name type="common">Delacroixia coronata</name>
    <dbReference type="NCBI Taxonomy" id="796925"/>
    <lineage>
        <taxon>Eukaryota</taxon>
        <taxon>Fungi</taxon>
        <taxon>Fungi incertae sedis</taxon>
        <taxon>Zoopagomycota</taxon>
        <taxon>Entomophthoromycotina</taxon>
        <taxon>Entomophthoromycetes</taxon>
        <taxon>Entomophthorales</taxon>
        <taxon>Ancylistaceae</taxon>
        <taxon>Conidiobolus</taxon>
    </lineage>
</organism>
<dbReference type="EMBL" id="KQ964802">
    <property type="protein sequence ID" value="KXN65876.1"/>
    <property type="molecule type" value="Genomic_DNA"/>
</dbReference>
<name>A0A137NT13_CONC2</name>